<feature type="DNA-binding region" description="H-T-H motif" evidence="4">
    <location>
        <begin position="25"/>
        <end position="44"/>
    </location>
</feature>
<evidence type="ECO:0000313" key="9">
    <source>
        <dbReference type="Proteomes" id="UP000618382"/>
    </source>
</evidence>
<dbReference type="AlphaFoldDB" id="A0A7Y9JYN9"/>
<dbReference type="EMBL" id="BONN01000003">
    <property type="protein sequence ID" value="GIG32103.1"/>
    <property type="molecule type" value="Genomic_DNA"/>
</dbReference>
<feature type="domain" description="HTH tetR-type" evidence="5">
    <location>
        <begin position="2"/>
        <end position="62"/>
    </location>
</feature>
<dbReference type="GO" id="GO:0003700">
    <property type="term" value="F:DNA-binding transcription factor activity"/>
    <property type="evidence" value="ECO:0007669"/>
    <property type="project" value="TreeGrafter"/>
</dbReference>
<reference evidence="7 8" key="1">
    <citation type="submission" date="2020-07" db="EMBL/GenBank/DDBJ databases">
        <title>Sequencing the genomes of 1000 actinobacteria strains.</title>
        <authorList>
            <person name="Klenk H.-P."/>
        </authorList>
    </citation>
    <scope>NUCLEOTIDE SEQUENCE [LARGE SCALE GENOMIC DNA]</scope>
    <source>
        <strain evidence="7 8">DSM 24482</strain>
    </source>
</reference>
<keyword evidence="9" id="KW-1185">Reference proteome</keyword>
<accession>A0A7Y9JYN9</accession>
<keyword evidence="3" id="KW-0804">Transcription</keyword>
<evidence type="ECO:0000259" key="5">
    <source>
        <dbReference type="PROSITE" id="PS50977"/>
    </source>
</evidence>
<proteinExistence type="predicted"/>
<comment type="caution">
    <text evidence="7">The sequence shown here is derived from an EMBL/GenBank/DDBJ whole genome shotgun (WGS) entry which is preliminary data.</text>
</comment>
<evidence type="ECO:0000256" key="3">
    <source>
        <dbReference type="ARBA" id="ARBA00023163"/>
    </source>
</evidence>
<keyword evidence="2 4" id="KW-0238">DNA-binding</keyword>
<dbReference type="InterPro" id="IPR001647">
    <property type="entry name" value="HTH_TetR"/>
</dbReference>
<sequence length="171" mass="18006">MASTRDRILDALQDVLLDSGPAGATLDGVAQRAGVSKGGLLYHFRSKDDLFTGLLDRLSAGAAAADAATPPEPEAAARFFLEGSQSADSPEERTLLAALRLLGTHPPARARLASYLDDWAAGLRRTIDDPVTSRLVQLVGDGLFLHALLGAGDPDLDARVIALVLARTRPE</sequence>
<dbReference type="InterPro" id="IPR050109">
    <property type="entry name" value="HTH-type_TetR-like_transc_reg"/>
</dbReference>
<evidence type="ECO:0000313" key="8">
    <source>
        <dbReference type="Proteomes" id="UP000577956"/>
    </source>
</evidence>
<dbReference type="Pfam" id="PF17937">
    <property type="entry name" value="TetR_C_28"/>
    <property type="match status" value="1"/>
</dbReference>
<dbReference type="PROSITE" id="PS50977">
    <property type="entry name" value="HTH_TETR_2"/>
    <property type="match status" value="1"/>
</dbReference>
<evidence type="ECO:0000256" key="2">
    <source>
        <dbReference type="ARBA" id="ARBA00023125"/>
    </source>
</evidence>
<gene>
    <name evidence="7" type="ORF">BKA21_002660</name>
    <name evidence="6" type="ORF">Col01nite_12620</name>
</gene>
<keyword evidence="1" id="KW-0805">Transcription regulation</keyword>
<dbReference type="Pfam" id="PF00440">
    <property type="entry name" value="TetR_N"/>
    <property type="match status" value="1"/>
</dbReference>
<organism evidence="7 8">
    <name type="scientific">Cellulomonas oligotrophica</name>
    <dbReference type="NCBI Taxonomy" id="931536"/>
    <lineage>
        <taxon>Bacteria</taxon>
        <taxon>Bacillati</taxon>
        <taxon>Actinomycetota</taxon>
        <taxon>Actinomycetes</taxon>
        <taxon>Micrococcales</taxon>
        <taxon>Cellulomonadaceae</taxon>
        <taxon>Cellulomonas</taxon>
    </lineage>
</organism>
<dbReference type="Proteomes" id="UP000618382">
    <property type="component" value="Unassembled WGS sequence"/>
</dbReference>
<dbReference type="GO" id="GO:0000976">
    <property type="term" value="F:transcription cis-regulatory region binding"/>
    <property type="evidence" value="ECO:0007669"/>
    <property type="project" value="TreeGrafter"/>
</dbReference>
<reference evidence="6 9" key="2">
    <citation type="submission" date="2021-01" db="EMBL/GenBank/DDBJ databases">
        <title>Whole genome shotgun sequence of Cellulomonas oligotrophica NBRC 109435.</title>
        <authorList>
            <person name="Komaki H."/>
            <person name="Tamura T."/>
        </authorList>
    </citation>
    <scope>NUCLEOTIDE SEQUENCE [LARGE SCALE GENOMIC DNA]</scope>
    <source>
        <strain evidence="6 9">NBRC 109435</strain>
    </source>
</reference>
<evidence type="ECO:0000313" key="6">
    <source>
        <dbReference type="EMBL" id="GIG32103.1"/>
    </source>
</evidence>
<evidence type="ECO:0000313" key="7">
    <source>
        <dbReference type="EMBL" id="NYD87111.1"/>
    </source>
</evidence>
<dbReference type="Gene3D" id="1.10.357.10">
    <property type="entry name" value="Tetracycline Repressor, domain 2"/>
    <property type="match status" value="1"/>
</dbReference>
<dbReference type="PANTHER" id="PTHR30055">
    <property type="entry name" value="HTH-TYPE TRANSCRIPTIONAL REGULATOR RUTR"/>
    <property type="match status" value="1"/>
</dbReference>
<dbReference type="EMBL" id="JACCBK010000001">
    <property type="protein sequence ID" value="NYD87111.1"/>
    <property type="molecule type" value="Genomic_DNA"/>
</dbReference>
<dbReference type="PRINTS" id="PR00455">
    <property type="entry name" value="HTHTETR"/>
</dbReference>
<dbReference type="InterPro" id="IPR009057">
    <property type="entry name" value="Homeodomain-like_sf"/>
</dbReference>
<evidence type="ECO:0000256" key="4">
    <source>
        <dbReference type="PROSITE-ProRule" id="PRU00335"/>
    </source>
</evidence>
<dbReference type="PANTHER" id="PTHR30055:SF234">
    <property type="entry name" value="HTH-TYPE TRANSCRIPTIONAL REGULATOR BETI"/>
    <property type="match status" value="1"/>
</dbReference>
<evidence type="ECO:0000256" key="1">
    <source>
        <dbReference type="ARBA" id="ARBA00023015"/>
    </source>
</evidence>
<dbReference type="Proteomes" id="UP000577956">
    <property type="component" value="Unassembled WGS sequence"/>
</dbReference>
<name>A0A7Y9JYN9_9CELL</name>
<protein>
    <submittedName>
        <fullName evidence="7">AcrR family transcriptional regulator</fullName>
    </submittedName>
    <submittedName>
        <fullName evidence="6">TetR family transcriptional regulator</fullName>
    </submittedName>
</protein>
<dbReference type="SUPFAM" id="SSF46689">
    <property type="entry name" value="Homeodomain-like"/>
    <property type="match status" value="1"/>
</dbReference>
<dbReference type="InterPro" id="IPR041479">
    <property type="entry name" value="TetR_CgmR_C"/>
</dbReference>
<dbReference type="RefSeq" id="WP_140459572.1">
    <property type="nucleotide sequence ID" value="NZ_BAABFI010000009.1"/>
</dbReference>